<evidence type="ECO:0000313" key="2">
    <source>
        <dbReference type="EMBL" id="TVO66225.1"/>
    </source>
</evidence>
<comment type="caution">
    <text evidence="2">The sequence shown here is derived from an EMBL/GenBank/DDBJ whole genome shotgun (WGS) entry which is preliminary data.</text>
</comment>
<dbReference type="PROSITE" id="PS50943">
    <property type="entry name" value="HTH_CROC1"/>
    <property type="match status" value="1"/>
</dbReference>
<gene>
    <name evidence="2" type="ORF">FPL11_00540</name>
</gene>
<accession>A0A557RM64</accession>
<keyword evidence="3" id="KW-1185">Reference proteome</keyword>
<evidence type="ECO:0000259" key="1">
    <source>
        <dbReference type="PROSITE" id="PS50943"/>
    </source>
</evidence>
<name>A0A557RM64_9GAMM</name>
<evidence type="ECO:0000313" key="3">
    <source>
        <dbReference type="Proteomes" id="UP000316688"/>
    </source>
</evidence>
<dbReference type="AlphaFoldDB" id="A0A557RM64"/>
<dbReference type="CDD" id="cd00093">
    <property type="entry name" value="HTH_XRE"/>
    <property type="match status" value="1"/>
</dbReference>
<proteinExistence type="predicted"/>
<organism evidence="2 3">
    <name type="scientific">Spiribacter aquaticus</name>
    <dbReference type="NCBI Taxonomy" id="1935996"/>
    <lineage>
        <taxon>Bacteria</taxon>
        <taxon>Pseudomonadati</taxon>
        <taxon>Pseudomonadota</taxon>
        <taxon>Gammaproteobacteria</taxon>
        <taxon>Chromatiales</taxon>
        <taxon>Ectothiorhodospiraceae</taxon>
        <taxon>Spiribacter</taxon>
    </lineage>
</organism>
<dbReference type="RefSeq" id="WP_144346808.1">
    <property type="nucleotide sequence ID" value="NZ_VMKP01000001.1"/>
</dbReference>
<dbReference type="Pfam" id="PF13560">
    <property type="entry name" value="HTH_31"/>
    <property type="match status" value="1"/>
</dbReference>
<reference evidence="2 3" key="1">
    <citation type="submission" date="2019-07" db="EMBL/GenBank/DDBJ databases">
        <title>Reclasification of Spiribacter aquaticus.</title>
        <authorList>
            <person name="Leon M.J."/>
            <person name="Sanchez-Porro C."/>
            <person name="Ventosa A."/>
        </authorList>
    </citation>
    <scope>NUCLEOTIDE SEQUENCE [LARGE SCALE GENOMIC DNA]</scope>
    <source>
        <strain evidence="2 3">SP30</strain>
    </source>
</reference>
<dbReference type="SUPFAM" id="SSF47413">
    <property type="entry name" value="lambda repressor-like DNA-binding domains"/>
    <property type="match status" value="1"/>
</dbReference>
<feature type="domain" description="HTH cro/C1-type" evidence="1">
    <location>
        <begin position="23"/>
        <end position="54"/>
    </location>
</feature>
<dbReference type="InterPro" id="IPR001387">
    <property type="entry name" value="Cro/C1-type_HTH"/>
</dbReference>
<dbReference type="EMBL" id="VMKP01000001">
    <property type="protein sequence ID" value="TVO66225.1"/>
    <property type="molecule type" value="Genomic_DNA"/>
</dbReference>
<sequence>MAARQRVYSPHTREAVALLGRLVRTGRIERRITASDVSERAGITRVTLRRIENGDPGTDIGLYFEAATIVGVPLFSASPAELRRANREAVDRLTLLPRHAHSPRVDDDF</sequence>
<protein>
    <submittedName>
        <fullName evidence="2">Helix-turn-helix transcriptional regulator</fullName>
    </submittedName>
</protein>
<dbReference type="InterPro" id="IPR010982">
    <property type="entry name" value="Lambda_DNA-bd_dom_sf"/>
</dbReference>
<dbReference type="GO" id="GO:0003677">
    <property type="term" value="F:DNA binding"/>
    <property type="evidence" value="ECO:0007669"/>
    <property type="project" value="InterPro"/>
</dbReference>
<dbReference type="Proteomes" id="UP000316688">
    <property type="component" value="Unassembled WGS sequence"/>
</dbReference>
<dbReference type="Gene3D" id="1.10.260.40">
    <property type="entry name" value="lambda repressor-like DNA-binding domains"/>
    <property type="match status" value="1"/>
</dbReference>